<dbReference type="RefSeq" id="WP_262066601.1">
    <property type="nucleotide sequence ID" value="NZ_JAMXOD010000014.1"/>
</dbReference>
<dbReference type="Pfam" id="PF08245">
    <property type="entry name" value="Mur_ligase_M"/>
    <property type="match status" value="1"/>
</dbReference>
<keyword evidence="7" id="KW-0460">Magnesium</keyword>
<evidence type="ECO:0000256" key="3">
    <source>
        <dbReference type="ARBA" id="ARBA00022598"/>
    </source>
</evidence>
<organism evidence="13 14">
    <name type="scientific">Aequitasia blattaphilus</name>
    <dbReference type="NCBI Taxonomy" id="2949332"/>
    <lineage>
        <taxon>Bacteria</taxon>
        <taxon>Bacillati</taxon>
        <taxon>Bacillota</taxon>
        <taxon>Clostridia</taxon>
        <taxon>Lachnospirales</taxon>
        <taxon>Lachnospiraceae</taxon>
        <taxon>Aequitasia</taxon>
    </lineage>
</organism>
<evidence type="ECO:0000256" key="10">
    <source>
        <dbReference type="PIRNR" id="PIRNR001563"/>
    </source>
</evidence>
<evidence type="ECO:0000259" key="12">
    <source>
        <dbReference type="Pfam" id="PF08245"/>
    </source>
</evidence>
<comment type="caution">
    <text evidence="13">The sequence shown here is derived from an EMBL/GenBank/DDBJ whole genome shotgun (WGS) entry which is preliminary data.</text>
</comment>
<keyword evidence="14" id="KW-1185">Reference proteome</keyword>
<dbReference type="PROSITE" id="PS01012">
    <property type="entry name" value="FOLYLPOLYGLU_SYNT_2"/>
    <property type="match status" value="1"/>
</dbReference>
<dbReference type="NCBIfam" id="TIGR01499">
    <property type="entry name" value="folC"/>
    <property type="match status" value="1"/>
</dbReference>
<dbReference type="InterPro" id="IPR036565">
    <property type="entry name" value="Mur-like_cat_sf"/>
</dbReference>
<evidence type="ECO:0000256" key="5">
    <source>
        <dbReference type="ARBA" id="ARBA00022741"/>
    </source>
</evidence>
<dbReference type="Gene3D" id="3.90.190.20">
    <property type="entry name" value="Mur ligase, C-terminal domain"/>
    <property type="match status" value="1"/>
</dbReference>
<dbReference type="SUPFAM" id="SSF53623">
    <property type="entry name" value="MurD-like peptide ligases, catalytic domain"/>
    <property type="match status" value="1"/>
</dbReference>
<keyword evidence="3 10" id="KW-0436">Ligase</keyword>
<dbReference type="PANTHER" id="PTHR11136">
    <property type="entry name" value="FOLYLPOLYGLUTAMATE SYNTHASE-RELATED"/>
    <property type="match status" value="1"/>
</dbReference>
<evidence type="ECO:0000256" key="2">
    <source>
        <dbReference type="ARBA" id="ARBA00013025"/>
    </source>
</evidence>
<feature type="domain" description="Mur ligase C-terminal" evidence="11">
    <location>
        <begin position="288"/>
        <end position="409"/>
    </location>
</feature>
<dbReference type="EMBL" id="JAMZFW010000014">
    <property type="protein sequence ID" value="MCP1102815.1"/>
    <property type="molecule type" value="Genomic_DNA"/>
</dbReference>
<evidence type="ECO:0000256" key="4">
    <source>
        <dbReference type="ARBA" id="ARBA00022723"/>
    </source>
</evidence>
<dbReference type="Gene3D" id="3.40.1190.10">
    <property type="entry name" value="Mur-like, catalytic domain"/>
    <property type="match status" value="1"/>
</dbReference>
<keyword evidence="6 10" id="KW-0067">ATP-binding</keyword>
<keyword evidence="5 10" id="KW-0547">Nucleotide-binding</keyword>
<feature type="domain" description="Mur ligase central" evidence="12">
    <location>
        <begin position="40"/>
        <end position="259"/>
    </location>
</feature>
<evidence type="ECO:0000256" key="1">
    <source>
        <dbReference type="ARBA" id="ARBA00008276"/>
    </source>
</evidence>
<evidence type="ECO:0000256" key="6">
    <source>
        <dbReference type="ARBA" id="ARBA00022840"/>
    </source>
</evidence>
<dbReference type="SUPFAM" id="SSF53244">
    <property type="entry name" value="MurD-like peptide ligases, peptide-binding domain"/>
    <property type="match status" value="1"/>
</dbReference>
<comment type="catalytic activity">
    <reaction evidence="9">
        <text>(6S)-5,6,7,8-tetrahydrofolyl-(gamma-L-Glu)(n) + L-glutamate + ATP = (6S)-5,6,7,8-tetrahydrofolyl-(gamma-L-Glu)(n+1) + ADP + phosphate + H(+)</text>
        <dbReference type="Rhea" id="RHEA:10580"/>
        <dbReference type="Rhea" id="RHEA-COMP:14738"/>
        <dbReference type="Rhea" id="RHEA-COMP:14740"/>
        <dbReference type="ChEBI" id="CHEBI:15378"/>
        <dbReference type="ChEBI" id="CHEBI:29985"/>
        <dbReference type="ChEBI" id="CHEBI:30616"/>
        <dbReference type="ChEBI" id="CHEBI:43474"/>
        <dbReference type="ChEBI" id="CHEBI:141005"/>
        <dbReference type="ChEBI" id="CHEBI:456216"/>
        <dbReference type="EC" id="6.3.2.17"/>
    </reaction>
</comment>
<protein>
    <recommendedName>
        <fullName evidence="2">tetrahydrofolate synthase</fullName>
        <ecNumber evidence="2">6.3.2.17</ecNumber>
    </recommendedName>
    <alternativeName>
        <fullName evidence="8">Tetrahydrofolylpolyglutamate synthase</fullName>
    </alternativeName>
</protein>
<gene>
    <name evidence="13" type="ORF">NK125_10345</name>
</gene>
<sequence>MMEFMDRLAKKGSILGLEGIRRLLEELGNPQERLQIVHGAGTNGKGSVFAFMDQILRDAGYKVGRYISPVVFGECESFQINGEWITEKEREKYLRQIEDAVHRIRNRNEEEPTVFEVETAVSFLYFMENACDLVLLETGLGGASDATNIVENTLLAVFTSISFDHMSILGNTLEEIGKVKAGIIKEKSLIVSAPQRDEVKSILIEEGRKKGKHVTFVNEKAVDILRQDVDEQVFSYGEYQNLKIAMGGVYQVENALLAIEGIKALQELGYKVSEEAIRSGLRKAQWIGRFSILQKEPIFIVDGAHNPDGAKKLAKSLNLYFTNKRIIYIMGVLEDKEYKKILKHTLPLASELILLTPANSRGLDKDILKRAAEEIRHDLPIYMAESGIDAVNISLNHGNSQDVIVAFGSLSYLGEIVEFFRMKK</sequence>
<evidence type="ECO:0000259" key="11">
    <source>
        <dbReference type="Pfam" id="PF02875"/>
    </source>
</evidence>
<evidence type="ECO:0000256" key="9">
    <source>
        <dbReference type="ARBA" id="ARBA00047493"/>
    </source>
</evidence>
<reference evidence="13 14" key="1">
    <citation type="journal article" date="2022" name="Genome Biol. Evol.">
        <title>Host diet, physiology and behaviors set the stage for Lachnospiraceae cladogenesis.</title>
        <authorList>
            <person name="Vera-Ponce De Leon A."/>
            <person name="Schneider M."/>
            <person name="Jahnes B.C."/>
            <person name="Sadowski V."/>
            <person name="Camuy-Velez L.A."/>
            <person name="Duan J."/>
            <person name="Sabree Z.L."/>
        </authorList>
    </citation>
    <scope>NUCLEOTIDE SEQUENCE [LARGE SCALE GENOMIC DNA]</scope>
    <source>
        <strain evidence="13 14">PAL113</strain>
    </source>
</reference>
<evidence type="ECO:0000256" key="7">
    <source>
        <dbReference type="ARBA" id="ARBA00022842"/>
    </source>
</evidence>
<dbReference type="Pfam" id="PF02875">
    <property type="entry name" value="Mur_ligase_C"/>
    <property type="match status" value="1"/>
</dbReference>
<dbReference type="InterPro" id="IPR001645">
    <property type="entry name" value="Folylpolyglutamate_synth"/>
</dbReference>
<dbReference type="EC" id="6.3.2.17" evidence="2"/>
<evidence type="ECO:0000256" key="8">
    <source>
        <dbReference type="ARBA" id="ARBA00030592"/>
    </source>
</evidence>
<dbReference type="PANTHER" id="PTHR11136:SF0">
    <property type="entry name" value="DIHYDROFOLATE SYNTHETASE-RELATED"/>
    <property type="match status" value="1"/>
</dbReference>
<name>A0ABT1EAE2_9FIRM</name>
<keyword evidence="4" id="KW-0479">Metal-binding</keyword>
<comment type="similarity">
    <text evidence="1 10">Belongs to the folylpolyglutamate synthase family.</text>
</comment>
<dbReference type="InterPro" id="IPR004101">
    <property type="entry name" value="Mur_ligase_C"/>
</dbReference>
<dbReference type="InterPro" id="IPR013221">
    <property type="entry name" value="Mur_ligase_cen"/>
</dbReference>
<dbReference type="Proteomes" id="UP001523566">
    <property type="component" value="Unassembled WGS sequence"/>
</dbReference>
<dbReference type="InterPro" id="IPR018109">
    <property type="entry name" value="Folylpolyglutamate_synth_CS"/>
</dbReference>
<dbReference type="InterPro" id="IPR036615">
    <property type="entry name" value="Mur_ligase_C_dom_sf"/>
</dbReference>
<evidence type="ECO:0000313" key="14">
    <source>
        <dbReference type="Proteomes" id="UP001523566"/>
    </source>
</evidence>
<proteinExistence type="inferred from homology"/>
<evidence type="ECO:0000313" key="13">
    <source>
        <dbReference type="EMBL" id="MCP1102815.1"/>
    </source>
</evidence>
<accession>A0ABT1EAE2</accession>
<dbReference type="PIRSF" id="PIRSF001563">
    <property type="entry name" value="Folylpolyglu_synth"/>
    <property type="match status" value="1"/>
</dbReference>